<evidence type="ECO:0000259" key="3">
    <source>
        <dbReference type="Pfam" id="PF03807"/>
    </source>
</evidence>
<dbReference type="EMBL" id="NPEV01000048">
    <property type="protein sequence ID" value="RAI25401.1"/>
    <property type="molecule type" value="Genomic_DNA"/>
</dbReference>
<dbReference type="Pfam" id="PF03807">
    <property type="entry name" value="F420_oxidored"/>
    <property type="match status" value="1"/>
</dbReference>
<evidence type="ECO:0000313" key="4">
    <source>
        <dbReference type="EMBL" id="RAI25401.1"/>
    </source>
</evidence>
<protein>
    <recommendedName>
        <fullName evidence="3">Pyrroline-5-carboxylate reductase catalytic N-terminal domain-containing protein</fullName>
    </recommendedName>
</protein>
<comment type="similarity">
    <text evidence="1">Belongs to the pyrroline-5-carboxylate reductase family.</text>
</comment>
<dbReference type="InterPro" id="IPR036291">
    <property type="entry name" value="NAD(P)-bd_dom_sf"/>
</dbReference>
<keyword evidence="2" id="KW-0560">Oxidoreductase</keyword>
<evidence type="ECO:0000256" key="1">
    <source>
        <dbReference type="ARBA" id="ARBA00005525"/>
    </source>
</evidence>
<feature type="domain" description="Pyrroline-5-carboxylate reductase catalytic N-terminal" evidence="3">
    <location>
        <begin position="2"/>
        <end position="91"/>
    </location>
</feature>
<organism evidence="4 5">
    <name type="scientific">Rhodobium orientis</name>
    <dbReference type="NCBI Taxonomy" id="34017"/>
    <lineage>
        <taxon>Bacteria</taxon>
        <taxon>Pseudomonadati</taxon>
        <taxon>Pseudomonadota</taxon>
        <taxon>Alphaproteobacteria</taxon>
        <taxon>Hyphomicrobiales</taxon>
        <taxon>Rhodobiaceae</taxon>
        <taxon>Rhodobium</taxon>
    </lineage>
</organism>
<dbReference type="GO" id="GO:0055129">
    <property type="term" value="P:L-proline biosynthetic process"/>
    <property type="evidence" value="ECO:0007669"/>
    <property type="project" value="TreeGrafter"/>
</dbReference>
<accession>A0A327JHF1</accession>
<proteinExistence type="inferred from homology"/>
<evidence type="ECO:0000256" key="2">
    <source>
        <dbReference type="ARBA" id="ARBA00023002"/>
    </source>
</evidence>
<name>A0A327JHF1_9HYPH</name>
<dbReference type="InterPro" id="IPR028939">
    <property type="entry name" value="P5C_Rdtase_cat_N"/>
</dbReference>
<dbReference type="RefSeq" id="WP_111435836.1">
    <property type="nucleotide sequence ID" value="NZ_JACIGG010000002.1"/>
</dbReference>
<dbReference type="AlphaFoldDB" id="A0A327JHF1"/>
<dbReference type="SUPFAM" id="SSF51735">
    <property type="entry name" value="NAD(P)-binding Rossmann-fold domains"/>
    <property type="match status" value="1"/>
</dbReference>
<evidence type="ECO:0000313" key="5">
    <source>
        <dbReference type="Proteomes" id="UP000249299"/>
    </source>
</evidence>
<dbReference type="PANTHER" id="PTHR11645">
    <property type="entry name" value="PYRROLINE-5-CARBOXYLATE REDUCTASE"/>
    <property type="match status" value="1"/>
</dbReference>
<dbReference type="Gene3D" id="3.40.50.720">
    <property type="entry name" value="NAD(P)-binding Rossmann-like Domain"/>
    <property type="match status" value="1"/>
</dbReference>
<dbReference type="GO" id="GO:0004735">
    <property type="term" value="F:pyrroline-5-carboxylate reductase activity"/>
    <property type="evidence" value="ECO:0007669"/>
    <property type="project" value="TreeGrafter"/>
</dbReference>
<gene>
    <name evidence="4" type="ORF">CH339_18290</name>
</gene>
<dbReference type="Proteomes" id="UP000249299">
    <property type="component" value="Unassembled WGS sequence"/>
</dbReference>
<dbReference type="PANTHER" id="PTHR11645:SF0">
    <property type="entry name" value="PYRROLINE-5-CARBOXYLATE REDUCTASE 3"/>
    <property type="match status" value="1"/>
</dbReference>
<reference evidence="4 5" key="1">
    <citation type="submission" date="2017-07" db="EMBL/GenBank/DDBJ databases">
        <title>Draft Genome Sequences of Select Purple Nonsulfur Bacteria.</title>
        <authorList>
            <person name="Lasarre B."/>
            <person name="Mckinlay J.B."/>
        </authorList>
    </citation>
    <scope>NUCLEOTIDE SEQUENCE [LARGE SCALE GENOMIC DNA]</scope>
    <source>
        <strain evidence="4 5">DSM 11290</strain>
    </source>
</reference>
<dbReference type="OrthoDB" id="9805754at2"/>
<keyword evidence="5" id="KW-1185">Reference proteome</keyword>
<comment type="caution">
    <text evidence="4">The sequence shown here is derived from an EMBL/GenBank/DDBJ whole genome shotgun (WGS) entry which is preliminary data.</text>
</comment>
<sequence length="251" mass="25980">MRIGTIGTGTIASAVVRGIAADGHEITVSERNADTAAALSAAFDNVTVASNQGVIDASDVVFLGMRGNVAPAVLKDLTFRADQRVVSLMVGLSLDEIADLVAPASAEALMIPFTFIAHGGSPILAFPESALLDALFGHSNTVIAMPDAAAFDHYLAAQALLSPVLKEIQVASDWLGARTGDVAAAETFLRLLIGGGLTADPLDMPGVIARMIGELSTPDGYNARLREHMGEAGVYDALTAGLDRLERPAKS</sequence>